<comment type="caution">
    <text evidence="4">The sequence shown here is derived from an EMBL/GenBank/DDBJ whole genome shotgun (WGS) entry which is preliminary data.</text>
</comment>
<dbReference type="InterPro" id="IPR048256">
    <property type="entry name" value="Tektin-like"/>
</dbReference>
<feature type="region of interest" description="Disordered" evidence="3">
    <location>
        <begin position="354"/>
        <end position="374"/>
    </location>
</feature>
<sequence length="610" mass="68074">MQACLCLIISSANREHTHTRVNEDKNEMYVVERTATTATTTTTTTTTAAAAAAATTATTAAAAAATTAAVVGKIDHMANLQRPSTSCQMHRPSLTDEGNQVKNNNGKTLLSRSYTFDTIRSIKEQSPTKSMRASTSAADQQPSSPSQQQQQQGQRLGRSLLSNENWRQETMGDVRLNAKVIEQSDQNILFGKGIDPLPHVREMLAELSNTEAFLYARQCRVVVAKLRLCWTDVNEEIKSLLKHKEYTEAAIDHIRKDLIINKESVDMRKKPKRESEPDGVDDILAAEKYHLNSIKRILELTCKNVADQMQKLDDVRQRVSKIGKERSLVTELICQCLTSASRAFELTRAEKLETAQSRRPPMTAPPRPTSALGCRLVRSTNSSARLGLSNSNLHTATGKPESTLLDENGLPLVGHLLAFTPDVIQVFQDAAKLIEESREIKKQTINQIKEAFNDAKAYSLTINQSVAQKLADIITLAQHLTISLGENMLAQNRAQRWYDLTMSAQRANAGPLSSSYLKIAERLDRPLIRTFQQHPGNQMPEAQMNSKATRNLQQSADISNKQMKTLKIVGQRLQGNLIDKEIALDIDSHLLRRRRERSNHKWGVTKYVHV</sequence>
<dbReference type="PANTHER" id="PTHR35081">
    <property type="entry name" value="COILED-COIL DOMAIN-CONTAINING PROTEIN 105"/>
    <property type="match status" value="1"/>
</dbReference>
<feature type="compositionally biased region" description="Low complexity" evidence="3">
    <location>
        <begin position="140"/>
        <end position="157"/>
    </location>
</feature>
<evidence type="ECO:0000256" key="3">
    <source>
        <dbReference type="SAM" id="MobiDB-lite"/>
    </source>
</evidence>
<organism evidence="4 6">
    <name type="scientific">Rotaria magnacalcarata</name>
    <dbReference type="NCBI Taxonomy" id="392030"/>
    <lineage>
        <taxon>Eukaryota</taxon>
        <taxon>Metazoa</taxon>
        <taxon>Spiralia</taxon>
        <taxon>Gnathifera</taxon>
        <taxon>Rotifera</taxon>
        <taxon>Eurotatoria</taxon>
        <taxon>Bdelloidea</taxon>
        <taxon>Philodinida</taxon>
        <taxon>Philodinidae</taxon>
        <taxon>Rotaria</taxon>
    </lineage>
</organism>
<dbReference type="Proteomes" id="UP000663824">
    <property type="component" value="Unassembled WGS sequence"/>
</dbReference>
<name>A0A816K7T9_9BILA</name>
<evidence type="ECO:0000313" key="6">
    <source>
        <dbReference type="Proteomes" id="UP000663824"/>
    </source>
</evidence>
<dbReference type="AlphaFoldDB" id="A0A816K7T9"/>
<dbReference type="InterPro" id="IPR038949">
    <property type="entry name" value="TEKTL1"/>
</dbReference>
<evidence type="ECO:0000313" key="4">
    <source>
        <dbReference type="EMBL" id="CAF1902409.1"/>
    </source>
</evidence>
<dbReference type="Proteomes" id="UP000676336">
    <property type="component" value="Unassembled WGS sequence"/>
</dbReference>
<feature type="region of interest" description="Disordered" evidence="3">
    <location>
        <begin position="82"/>
        <end position="109"/>
    </location>
</feature>
<reference evidence="4" key="1">
    <citation type="submission" date="2021-02" db="EMBL/GenBank/DDBJ databases">
        <authorList>
            <person name="Nowell W R."/>
        </authorList>
    </citation>
    <scope>NUCLEOTIDE SEQUENCE</scope>
</reference>
<proteinExistence type="predicted"/>
<evidence type="ECO:0000256" key="2">
    <source>
        <dbReference type="ARBA" id="ARBA00022490"/>
    </source>
</evidence>
<feature type="compositionally biased region" description="Polar residues" evidence="3">
    <location>
        <begin position="123"/>
        <end position="139"/>
    </location>
</feature>
<keyword evidence="2" id="KW-0963">Cytoplasm</keyword>
<feature type="compositionally biased region" description="Polar residues" evidence="3">
    <location>
        <begin position="96"/>
        <end position="109"/>
    </location>
</feature>
<evidence type="ECO:0000313" key="5">
    <source>
        <dbReference type="EMBL" id="CAF3835067.1"/>
    </source>
</evidence>
<dbReference type="EMBL" id="CAJOBI010000616">
    <property type="protein sequence ID" value="CAF3835067.1"/>
    <property type="molecule type" value="Genomic_DNA"/>
</dbReference>
<dbReference type="GO" id="GO:0005737">
    <property type="term" value="C:cytoplasm"/>
    <property type="evidence" value="ECO:0007669"/>
    <property type="project" value="UniProtKB-SubCell"/>
</dbReference>
<dbReference type="Pfam" id="PF03148">
    <property type="entry name" value="Tektin"/>
    <property type="match status" value="1"/>
</dbReference>
<protein>
    <submittedName>
        <fullName evidence="4">Uncharacterized protein</fullName>
    </submittedName>
</protein>
<dbReference type="PANTHER" id="PTHR35081:SF1">
    <property type="entry name" value="COILED-COIL DOMAIN-CONTAINING PROTEIN 105"/>
    <property type="match status" value="1"/>
</dbReference>
<comment type="subcellular location">
    <subcellularLocation>
        <location evidence="1">Cytoplasm</location>
    </subcellularLocation>
</comment>
<gene>
    <name evidence="4" type="ORF">MBJ925_LOCUS199</name>
    <name evidence="5" type="ORF">SMN809_LOCUS3099</name>
</gene>
<feature type="region of interest" description="Disordered" evidence="3">
    <location>
        <begin position="123"/>
        <end position="157"/>
    </location>
</feature>
<dbReference type="GO" id="GO:0005929">
    <property type="term" value="C:cilium"/>
    <property type="evidence" value="ECO:0007669"/>
    <property type="project" value="UniProtKB-ARBA"/>
</dbReference>
<accession>A0A816K7T9</accession>
<evidence type="ECO:0000256" key="1">
    <source>
        <dbReference type="ARBA" id="ARBA00004496"/>
    </source>
</evidence>
<dbReference type="EMBL" id="CAJNRE010000010">
    <property type="protein sequence ID" value="CAF1902409.1"/>
    <property type="molecule type" value="Genomic_DNA"/>
</dbReference>